<feature type="transmembrane region" description="Helical" evidence="2">
    <location>
        <begin position="208"/>
        <end position="231"/>
    </location>
</feature>
<dbReference type="AlphaFoldDB" id="A0A1S3F6I8"/>
<dbReference type="InterPro" id="IPR033239">
    <property type="entry name" value="EVI2B"/>
</dbReference>
<dbReference type="GO" id="GO:0045660">
    <property type="term" value="P:positive regulation of neutrophil differentiation"/>
    <property type="evidence" value="ECO:0007669"/>
    <property type="project" value="TreeGrafter"/>
</dbReference>
<feature type="region of interest" description="Disordered" evidence="1">
    <location>
        <begin position="435"/>
        <end position="456"/>
    </location>
</feature>
<evidence type="ECO:0000256" key="1">
    <source>
        <dbReference type="SAM" id="MobiDB-lite"/>
    </source>
</evidence>
<feature type="compositionally biased region" description="Polar residues" evidence="1">
    <location>
        <begin position="320"/>
        <end position="336"/>
    </location>
</feature>
<gene>
    <name evidence="4 5" type="primary">Evi2b</name>
</gene>
<evidence type="ECO:0000313" key="4">
    <source>
        <dbReference type="RefSeq" id="XP_012871895.1"/>
    </source>
</evidence>
<name>A0A1S3F6I8_DIPOR</name>
<keyword evidence="2" id="KW-0472">Membrane</keyword>
<accession>A0A1S3F6I8</accession>
<sequence length="456" mass="50007">MDRKYFIIILFCEYMNNVFFSETKAIPEKEPQSALITSSVPYISTNSQNTTGNALDQLTQFNISSGQPISPAKINAEQPTPAIYVSSGKPAAHTSGQPDNIISLPIPTINTSFLQTAPPVFTSARQLPDSPHTSTKQPLDVFTPSQQSPLLVYNSSKTPVLPTVHNLSIQPTSTVYLPKTINVTRNTPVFTSKPTSNKRIPHKTNYNAIAAILIGIILISMLVAILMIILWKCLRKPVLRDQNWAGRSPFADGETPDICMDNIRENEISTKHTSIVSLMTWKPNKSTHIVDDLAAKLFESSENIGDAINSKTDKIKDPGTGTSEDSADRSTIGTAVSSSDDADLPLPPPHFVDAEGQDRNQSDKPTITASSCANDSTYLQPSLDSLNQAYEDDNSENKQPFPSHSDLLNLPLPLYFTKSQEDFNNEIQCQEFSILPASDQDLTESLPLPPPPEELL</sequence>
<dbReference type="GeneID" id="105985787"/>
<dbReference type="PANTHER" id="PTHR15384:SF0">
    <property type="entry name" value="PROTEIN EVI2B"/>
    <property type="match status" value="1"/>
</dbReference>
<feature type="compositionally biased region" description="Basic and acidic residues" evidence="1">
    <location>
        <begin position="352"/>
        <end position="362"/>
    </location>
</feature>
<feature type="compositionally biased region" description="Polar residues" evidence="1">
    <location>
        <begin position="363"/>
        <end position="376"/>
    </location>
</feature>
<evidence type="ECO:0000313" key="5">
    <source>
        <dbReference type="RefSeq" id="XP_012871896.1"/>
    </source>
</evidence>
<evidence type="ECO:0000313" key="3">
    <source>
        <dbReference type="Proteomes" id="UP000081671"/>
    </source>
</evidence>
<dbReference type="RefSeq" id="XP_012871896.1">
    <property type="nucleotide sequence ID" value="XM_013016442.1"/>
</dbReference>
<keyword evidence="3" id="KW-1185">Reference proteome</keyword>
<dbReference type="CTD" id="2124"/>
<feature type="region of interest" description="Disordered" evidence="1">
    <location>
        <begin position="309"/>
        <end position="376"/>
    </location>
</feature>
<reference evidence="4 5" key="1">
    <citation type="submission" date="2025-04" db="UniProtKB">
        <authorList>
            <consortium name="RefSeq"/>
        </authorList>
    </citation>
    <scope>IDENTIFICATION</scope>
    <source>
        <tissue evidence="4 5">Kidney</tissue>
    </source>
</reference>
<proteinExistence type="predicted"/>
<dbReference type="RefSeq" id="XP_012871895.1">
    <property type="nucleotide sequence ID" value="XM_013016441.1"/>
</dbReference>
<organism evidence="3 4">
    <name type="scientific">Dipodomys ordii</name>
    <name type="common">Ord's kangaroo rat</name>
    <dbReference type="NCBI Taxonomy" id="10020"/>
    <lineage>
        <taxon>Eukaryota</taxon>
        <taxon>Metazoa</taxon>
        <taxon>Chordata</taxon>
        <taxon>Craniata</taxon>
        <taxon>Vertebrata</taxon>
        <taxon>Euteleostomi</taxon>
        <taxon>Mammalia</taxon>
        <taxon>Eutheria</taxon>
        <taxon>Euarchontoglires</taxon>
        <taxon>Glires</taxon>
        <taxon>Rodentia</taxon>
        <taxon>Castorimorpha</taxon>
        <taxon>Heteromyidae</taxon>
        <taxon>Dipodomyinae</taxon>
        <taxon>Dipodomys</taxon>
    </lineage>
</organism>
<dbReference type="KEGG" id="dord:105985787"/>
<dbReference type="OrthoDB" id="9451284at2759"/>
<evidence type="ECO:0000256" key="2">
    <source>
        <dbReference type="SAM" id="Phobius"/>
    </source>
</evidence>
<protein>
    <submittedName>
        <fullName evidence="4 5">Protein EVI2B</fullName>
    </submittedName>
</protein>
<keyword evidence="2" id="KW-1133">Transmembrane helix</keyword>
<dbReference type="STRING" id="10020.ENSDORP00000010784"/>
<feature type="compositionally biased region" description="Pro residues" evidence="1">
    <location>
        <begin position="447"/>
        <end position="456"/>
    </location>
</feature>
<dbReference type="Proteomes" id="UP000081671">
    <property type="component" value="Unplaced"/>
</dbReference>
<keyword evidence="2" id="KW-0812">Transmembrane</keyword>
<dbReference type="PANTHER" id="PTHR15384">
    <property type="entry name" value="PROTEIN EVI2B"/>
    <property type="match status" value="1"/>
</dbReference>
<dbReference type="GO" id="GO:2000035">
    <property type="term" value="P:regulation of stem cell division"/>
    <property type="evidence" value="ECO:0007669"/>
    <property type="project" value="TreeGrafter"/>
</dbReference>